<reference evidence="2" key="1">
    <citation type="submission" date="2021-01" db="EMBL/GenBank/DDBJ databases">
        <title>Whole genome shotgun sequence of Virgisporangium aliadipatigenens NBRC 105644.</title>
        <authorList>
            <person name="Komaki H."/>
            <person name="Tamura T."/>
        </authorList>
    </citation>
    <scope>NUCLEOTIDE SEQUENCE</scope>
    <source>
        <strain evidence="2">NBRC 105644</strain>
    </source>
</reference>
<dbReference type="AlphaFoldDB" id="A0A8J3YRW0"/>
<comment type="caution">
    <text evidence="2">The sequence shown here is derived from an EMBL/GenBank/DDBJ whole genome shotgun (WGS) entry which is preliminary data.</text>
</comment>
<evidence type="ECO:0000313" key="2">
    <source>
        <dbReference type="EMBL" id="GIJ48810.1"/>
    </source>
</evidence>
<protein>
    <submittedName>
        <fullName evidence="2">Uncharacterized protein</fullName>
    </submittedName>
</protein>
<dbReference type="SUPFAM" id="SSF56349">
    <property type="entry name" value="DNA breaking-rejoining enzymes"/>
    <property type="match status" value="1"/>
</dbReference>
<dbReference type="GO" id="GO:0003677">
    <property type="term" value="F:DNA binding"/>
    <property type="evidence" value="ECO:0007669"/>
    <property type="project" value="InterPro"/>
</dbReference>
<accession>A0A8J3YRW0</accession>
<gene>
    <name evidence="2" type="ORF">Val02_56960</name>
</gene>
<keyword evidence="1" id="KW-0233">DNA recombination</keyword>
<dbReference type="EMBL" id="BOPF01000022">
    <property type="protein sequence ID" value="GIJ48810.1"/>
    <property type="molecule type" value="Genomic_DNA"/>
</dbReference>
<dbReference type="Proteomes" id="UP000619260">
    <property type="component" value="Unassembled WGS sequence"/>
</dbReference>
<dbReference type="InterPro" id="IPR011010">
    <property type="entry name" value="DNA_brk_join_enz"/>
</dbReference>
<name>A0A8J3YRW0_9ACTN</name>
<evidence type="ECO:0000313" key="3">
    <source>
        <dbReference type="Proteomes" id="UP000619260"/>
    </source>
</evidence>
<evidence type="ECO:0000256" key="1">
    <source>
        <dbReference type="ARBA" id="ARBA00023172"/>
    </source>
</evidence>
<dbReference type="GO" id="GO:0006310">
    <property type="term" value="P:DNA recombination"/>
    <property type="evidence" value="ECO:0007669"/>
    <property type="project" value="UniProtKB-KW"/>
</dbReference>
<proteinExistence type="predicted"/>
<dbReference type="InterPro" id="IPR013762">
    <property type="entry name" value="Integrase-like_cat_sf"/>
</dbReference>
<dbReference type="GO" id="GO:0015074">
    <property type="term" value="P:DNA integration"/>
    <property type="evidence" value="ECO:0007669"/>
    <property type="project" value="InterPro"/>
</dbReference>
<dbReference type="RefSeq" id="WP_203902282.1">
    <property type="nucleotide sequence ID" value="NZ_BOPF01000022.1"/>
</dbReference>
<keyword evidence="3" id="KW-1185">Reference proteome</keyword>
<organism evidence="2 3">
    <name type="scientific">Virgisporangium aliadipatigenens</name>
    <dbReference type="NCBI Taxonomy" id="741659"/>
    <lineage>
        <taxon>Bacteria</taxon>
        <taxon>Bacillati</taxon>
        <taxon>Actinomycetota</taxon>
        <taxon>Actinomycetes</taxon>
        <taxon>Micromonosporales</taxon>
        <taxon>Micromonosporaceae</taxon>
        <taxon>Virgisporangium</taxon>
    </lineage>
</organism>
<dbReference type="Gene3D" id="1.10.443.10">
    <property type="entry name" value="Intergrase catalytic core"/>
    <property type="match status" value="1"/>
</dbReference>
<sequence>MFSTTHGTPIEPCDLDRHFTGLRRIRFRDLRRSCASLRDVQGVTIGHIQDVLGRSFPTTTIGYLFGRALQGSQEGVRAGLIDRP</sequence>